<evidence type="ECO:0000256" key="10">
    <source>
        <dbReference type="ARBA" id="ARBA00022840"/>
    </source>
</evidence>
<dbReference type="SUPFAM" id="SSF52540">
    <property type="entry name" value="P-loop containing nucleoside triphosphate hydrolases"/>
    <property type="match status" value="1"/>
</dbReference>
<dbReference type="PANTHER" id="PTHR13710">
    <property type="entry name" value="DNA HELICASE RECQ FAMILY MEMBER"/>
    <property type="match status" value="1"/>
</dbReference>
<dbReference type="InterPro" id="IPR002121">
    <property type="entry name" value="HRDC_dom"/>
</dbReference>
<dbReference type="RefSeq" id="WP_146518329.1">
    <property type="nucleotide sequence ID" value="NZ_CP151726.1"/>
</dbReference>
<dbReference type="PANTHER" id="PTHR13710:SF105">
    <property type="entry name" value="ATP-DEPENDENT DNA HELICASE Q1"/>
    <property type="match status" value="1"/>
</dbReference>
<dbReference type="Pfam" id="PF00270">
    <property type="entry name" value="DEAD"/>
    <property type="match status" value="1"/>
</dbReference>
<keyword evidence="11" id="KW-0238">DNA-binding</keyword>
<evidence type="ECO:0000259" key="17">
    <source>
        <dbReference type="PROSITE" id="PS50967"/>
    </source>
</evidence>
<dbReference type="InterPro" id="IPR010997">
    <property type="entry name" value="HRDC-like_sf"/>
</dbReference>
<evidence type="ECO:0000256" key="1">
    <source>
        <dbReference type="ARBA" id="ARBA00001946"/>
    </source>
</evidence>
<dbReference type="Pfam" id="PF16124">
    <property type="entry name" value="RecQ_Zn_bind"/>
    <property type="match status" value="1"/>
</dbReference>
<evidence type="ECO:0000259" key="18">
    <source>
        <dbReference type="PROSITE" id="PS51192"/>
    </source>
</evidence>
<dbReference type="GO" id="GO:0005524">
    <property type="term" value="F:ATP binding"/>
    <property type="evidence" value="ECO:0007669"/>
    <property type="project" value="UniProtKB-KW"/>
</dbReference>
<keyword evidence="8 20" id="KW-0347">Helicase</keyword>
<dbReference type="FunFam" id="3.40.50.300:FF:000296">
    <property type="entry name" value="ATP-dependent DNA helicase RecQ"/>
    <property type="match status" value="1"/>
</dbReference>
<dbReference type="Gene3D" id="1.10.150.80">
    <property type="entry name" value="HRDC domain"/>
    <property type="match status" value="1"/>
</dbReference>
<dbReference type="OrthoDB" id="9763310at2"/>
<evidence type="ECO:0000256" key="6">
    <source>
        <dbReference type="ARBA" id="ARBA00022763"/>
    </source>
</evidence>
<dbReference type="NCBIfam" id="TIGR01389">
    <property type="entry name" value="recQ"/>
    <property type="match status" value="1"/>
</dbReference>
<dbReference type="CDD" id="cd17920">
    <property type="entry name" value="DEXHc_RecQ"/>
    <property type="match status" value="1"/>
</dbReference>
<evidence type="ECO:0000256" key="15">
    <source>
        <dbReference type="ARBA" id="ARBA00034617"/>
    </source>
</evidence>
<accession>A0A5C6B9D5</accession>
<evidence type="ECO:0000256" key="7">
    <source>
        <dbReference type="ARBA" id="ARBA00022801"/>
    </source>
</evidence>
<dbReference type="PROSITE" id="PS50967">
    <property type="entry name" value="HRDC"/>
    <property type="match status" value="1"/>
</dbReference>
<dbReference type="InterPro" id="IPR018982">
    <property type="entry name" value="RQC_domain"/>
</dbReference>
<dbReference type="GO" id="GO:0009378">
    <property type="term" value="F:four-way junction helicase activity"/>
    <property type="evidence" value="ECO:0007669"/>
    <property type="project" value="TreeGrafter"/>
</dbReference>
<dbReference type="InterPro" id="IPR044876">
    <property type="entry name" value="HRDC_dom_sf"/>
</dbReference>
<dbReference type="InterPro" id="IPR036390">
    <property type="entry name" value="WH_DNA-bd_sf"/>
</dbReference>
<dbReference type="NCBIfam" id="TIGR00614">
    <property type="entry name" value="recQ_fam"/>
    <property type="match status" value="1"/>
</dbReference>
<keyword evidence="7 20" id="KW-0378">Hydrolase</keyword>
<dbReference type="PROSITE" id="PS51194">
    <property type="entry name" value="HELICASE_CTER"/>
    <property type="match status" value="1"/>
</dbReference>
<dbReference type="EC" id="5.6.2.4" evidence="16"/>
<dbReference type="Pfam" id="PF14493">
    <property type="entry name" value="HTH_40"/>
    <property type="match status" value="1"/>
</dbReference>
<dbReference type="Gene3D" id="1.10.10.10">
    <property type="entry name" value="Winged helix-like DNA-binding domain superfamily/Winged helix DNA-binding domain"/>
    <property type="match status" value="1"/>
</dbReference>
<evidence type="ECO:0000256" key="12">
    <source>
        <dbReference type="ARBA" id="ARBA00023172"/>
    </source>
</evidence>
<keyword evidence="14" id="KW-0413">Isomerase</keyword>
<dbReference type="EMBL" id="SJPN01000001">
    <property type="protein sequence ID" value="TWU08252.1"/>
    <property type="molecule type" value="Genomic_DNA"/>
</dbReference>
<sequence>MTMQRIDGAHDVLKRVWGYDSFRPLQKESVQCVLDRRDSLTVLPTGGGKSICFQVPALCMDGLAVVVSPLISLMKDQVDALRSCGVAAAFINSTQGPNEKRAVADQIRSGELKLLYVAPERLLAPRTLDFLAEQNVSFVAIDEAHCISNWGHDFRPEYRGLRILKQRFPGIAVHAMTATASEPVRRDIATQLGLQQPEFLVGSFDRPNLSYRMLRSNNRMQQIVDVIERHRNESGIVYCISRKEVERTSLCLNQLGVTSLPYHAGMSDGDREANQEAFIQERCDVIVATVAFGMGIDKSNVRFVIHAGMPKSIEHYQQESGRAGRDGLESECVLIYSGGDVVTWKKIMSGEPQSYEAAAKSLDAMFDLCSAPSCRHKAIVEYFGQQYESDNCRACDVCLDEIDLVDDPIVLGQKILSCVVRLKERFGAAHTAKVLVGSGDKRVLELGHDSLSTYGLLTDAGQQAVRTWIEQLIGQGYLQRTGEYQTLSLTDSGWQLIKGQVKPQLTVADAPRSRSRSQPSVDSWDGVDRDLFEALRQLRSTMAAKSNVPAYIVFGDATLRELARVRPSSPNAFGQIKGVGERKLADFGEAFVEAIAKHCEKNGLAMDVHTIPSSTPMVRTMPAVPKPNAVAAFPLFRQGETVEAVAQKLGRAVSTVAGYLQDYIRSEKITDPTQWVDPKTAALVEENISAEDEGRLRPLFDRLEGNVDFETLRIVLTCHEVRLQMATDE</sequence>
<dbReference type="GO" id="GO:0043590">
    <property type="term" value="C:bacterial nucleoid"/>
    <property type="evidence" value="ECO:0007669"/>
    <property type="project" value="TreeGrafter"/>
</dbReference>
<gene>
    <name evidence="20" type="primary">recQ_2</name>
    <name evidence="20" type="ORF">Pla52n_08340</name>
</gene>
<dbReference type="InterPro" id="IPR029491">
    <property type="entry name" value="Helicase_HTH"/>
</dbReference>
<comment type="similarity">
    <text evidence="3">Belongs to the helicase family. RecQ subfamily.</text>
</comment>
<evidence type="ECO:0000313" key="20">
    <source>
        <dbReference type="EMBL" id="TWU08252.1"/>
    </source>
</evidence>
<comment type="caution">
    <text evidence="20">The sequence shown here is derived from an EMBL/GenBank/DDBJ whole genome shotgun (WGS) entry which is preliminary data.</text>
</comment>
<comment type="catalytic activity">
    <reaction evidence="15">
        <text>Couples ATP hydrolysis with the unwinding of duplex DNA by translocating in the 3'-5' direction.</text>
        <dbReference type="EC" id="5.6.2.4"/>
    </reaction>
</comment>
<evidence type="ECO:0000256" key="9">
    <source>
        <dbReference type="ARBA" id="ARBA00022833"/>
    </source>
</evidence>
<dbReference type="InterPro" id="IPR011545">
    <property type="entry name" value="DEAD/DEAH_box_helicase_dom"/>
</dbReference>
<evidence type="ECO:0000256" key="3">
    <source>
        <dbReference type="ARBA" id="ARBA00005446"/>
    </source>
</evidence>
<evidence type="ECO:0000313" key="21">
    <source>
        <dbReference type="Proteomes" id="UP000320176"/>
    </source>
</evidence>
<dbReference type="GO" id="GO:0006310">
    <property type="term" value="P:DNA recombination"/>
    <property type="evidence" value="ECO:0007669"/>
    <property type="project" value="UniProtKB-UniRule"/>
</dbReference>
<keyword evidence="6" id="KW-0227">DNA damage</keyword>
<protein>
    <recommendedName>
        <fullName evidence="16">DNA helicase RecQ</fullName>
        <ecNumber evidence="16">5.6.2.4</ecNumber>
    </recommendedName>
</protein>
<dbReference type="Pfam" id="PF09382">
    <property type="entry name" value="RQC"/>
    <property type="match status" value="1"/>
</dbReference>
<dbReference type="GO" id="GO:0016787">
    <property type="term" value="F:hydrolase activity"/>
    <property type="evidence" value="ECO:0007669"/>
    <property type="project" value="UniProtKB-KW"/>
</dbReference>
<dbReference type="GO" id="GO:0043138">
    <property type="term" value="F:3'-5' DNA helicase activity"/>
    <property type="evidence" value="ECO:0007669"/>
    <property type="project" value="UniProtKB-EC"/>
</dbReference>
<keyword evidence="21" id="KW-1185">Reference proteome</keyword>
<comment type="cofactor">
    <cofactor evidence="1">
        <name>Mg(2+)</name>
        <dbReference type="ChEBI" id="CHEBI:18420"/>
    </cofactor>
</comment>
<dbReference type="InterPro" id="IPR014001">
    <property type="entry name" value="Helicase_ATP-bd"/>
</dbReference>
<keyword evidence="9" id="KW-0862">Zinc</keyword>
<dbReference type="Gene3D" id="3.40.50.300">
    <property type="entry name" value="P-loop containing nucleotide triphosphate hydrolases"/>
    <property type="match status" value="2"/>
</dbReference>
<dbReference type="GO" id="GO:0046872">
    <property type="term" value="F:metal ion binding"/>
    <property type="evidence" value="ECO:0007669"/>
    <property type="project" value="UniProtKB-KW"/>
</dbReference>
<keyword evidence="12" id="KW-0233">DNA recombination</keyword>
<evidence type="ECO:0000256" key="14">
    <source>
        <dbReference type="ARBA" id="ARBA00023235"/>
    </source>
</evidence>
<dbReference type="InterPro" id="IPR036388">
    <property type="entry name" value="WH-like_DNA-bd_sf"/>
</dbReference>
<dbReference type="GO" id="GO:0030894">
    <property type="term" value="C:replisome"/>
    <property type="evidence" value="ECO:0007669"/>
    <property type="project" value="TreeGrafter"/>
</dbReference>
<dbReference type="InterPro" id="IPR032284">
    <property type="entry name" value="RecQ_Zn-bd"/>
</dbReference>
<dbReference type="CDD" id="cd18794">
    <property type="entry name" value="SF2_C_RecQ"/>
    <property type="match status" value="1"/>
</dbReference>
<dbReference type="SMART" id="SM00490">
    <property type="entry name" value="HELICc"/>
    <property type="match status" value="1"/>
</dbReference>
<feature type="domain" description="Helicase ATP-binding" evidence="18">
    <location>
        <begin position="30"/>
        <end position="198"/>
    </location>
</feature>
<dbReference type="GO" id="GO:0005737">
    <property type="term" value="C:cytoplasm"/>
    <property type="evidence" value="ECO:0007669"/>
    <property type="project" value="TreeGrafter"/>
</dbReference>
<keyword evidence="5" id="KW-0547">Nucleotide-binding</keyword>
<dbReference type="GO" id="GO:0006281">
    <property type="term" value="P:DNA repair"/>
    <property type="evidence" value="ECO:0007669"/>
    <property type="project" value="UniProtKB-KW"/>
</dbReference>
<organism evidence="20 21">
    <name type="scientific">Stieleria varia</name>
    <dbReference type="NCBI Taxonomy" id="2528005"/>
    <lineage>
        <taxon>Bacteria</taxon>
        <taxon>Pseudomonadati</taxon>
        <taxon>Planctomycetota</taxon>
        <taxon>Planctomycetia</taxon>
        <taxon>Pirellulales</taxon>
        <taxon>Pirellulaceae</taxon>
        <taxon>Stieleria</taxon>
    </lineage>
</organism>
<evidence type="ECO:0000256" key="5">
    <source>
        <dbReference type="ARBA" id="ARBA00022741"/>
    </source>
</evidence>
<dbReference type="SMART" id="SM00956">
    <property type="entry name" value="RQC"/>
    <property type="match status" value="1"/>
</dbReference>
<dbReference type="Proteomes" id="UP000320176">
    <property type="component" value="Unassembled WGS sequence"/>
</dbReference>
<feature type="domain" description="HRDC" evidence="17">
    <location>
        <begin position="525"/>
        <end position="605"/>
    </location>
</feature>
<reference evidence="20 21" key="1">
    <citation type="submission" date="2019-02" db="EMBL/GenBank/DDBJ databases">
        <title>Deep-cultivation of Planctomycetes and their phenomic and genomic characterization uncovers novel biology.</title>
        <authorList>
            <person name="Wiegand S."/>
            <person name="Jogler M."/>
            <person name="Boedeker C."/>
            <person name="Pinto D."/>
            <person name="Vollmers J."/>
            <person name="Rivas-Marin E."/>
            <person name="Kohn T."/>
            <person name="Peeters S.H."/>
            <person name="Heuer A."/>
            <person name="Rast P."/>
            <person name="Oberbeckmann S."/>
            <person name="Bunk B."/>
            <person name="Jeske O."/>
            <person name="Meyerdierks A."/>
            <person name="Storesund J.E."/>
            <person name="Kallscheuer N."/>
            <person name="Luecker S."/>
            <person name="Lage O.M."/>
            <person name="Pohl T."/>
            <person name="Merkel B.J."/>
            <person name="Hornburger P."/>
            <person name="Mueller R.-W."/>
            <person name="Bruemmer F."/>
            <person name="Labrenz M."/>
            <person name="Spormann A.M."/>
            <person name="Op Den Camp H."/>
            <person name="Overmann J."/>
            <person name="Amann R."/>
            <person name="Jetten M.S.M."/>
            <person name="Mascher T."/>
            <person name="Medema M.H."/>
            <person name="Devos D.P."/>
            <person name="Kaster A.-K."/>
            <person name="Ovreas L."/>
            <person name="Rohde M."/>
            <person name="Galperin M.Y."/>
            <person name="Jogler C."/>
        </authorList>
    </citation>
    <scope>NUCLEOTIDE SEQUENCE [LARGE SCALE GENOMIC DNA]</scope>
    <source>
        <strain evidence="20 21">Pla52n</strain>
    </source>
</reference>
<keyword evidence="4" id="KW-0479">Metal-binding</keyword>
<evidence type="ECO:0000256" key="8">
    <source>
        <dbReference type="ARBA" id="ARBA00022806"/>
    </source>
</evidence>
<comment type="cofactor">
    <cofactor evidence="2">
        <name>Zn(2+)</name>
        <dbReference type="ChEBI" id="CHEBI:29105"/>
    </cofactor>
</comment>
<keyword evidence="13" id="KW-0234">DNA repair</keyword>
<evidence type="ECO:0000256" key="16">
    <source>
        <dbReference type="NCBIfam" id="TIGR01389"/>
    </source>
</evidence>
<dbReference type="Pfam" id="PF00570">
    <property type="entry name" value="HRDC"/>
    <property type="match status" value="1"/>
</dbReference>
<feature type="domain" description="Helicase C-terminal" evidence="19">
    <location>
        <begin position="219"/>
        <end position="369"/>
    </location>
</feature>
<dbReference type="PROSITE" id="PS51192">
    <property type="entry name" value="HELICASE_ATP_BIND_1"/>
    <property type="match status" value="1"/>
</dbReference>
<dbReference type="GO" id="GO:0009432">
    <property type="term" value="P:SOS response"/>
    <property type="evidence" value="ECO:0007669"/>
    <property type="project" value="UniProtKB-UniRule"/>
</dbReference>
<dbReference type="SUPFAM" id="SSF46785">
    <property type="entry name" value="Winged helix' DNA-binding domain"/>
    <property type="match status" value="1"/>
</dbReference>
<dbReference type="Pfam" id="PF00271">
    <property type="entry name" value="Helicase_C"/>
    <property type="match status" value="1"/>
</dbReference>
<dbReference type="GO" id="GO:0003677">
    <property type="term" value="F:DNA binding"/>
    <property type="evidence" value="ECO:0007669"/>
    <property type="project" value="UniProtKB-KW"/>
</dbReference>
<dbReference type="InterPro" id="IPR004589">
    <property type="entry name" value="DNA_helicase_ATP-dep_RecQ"/>
</dbReference>
<dbReference type="InterPro" id="IPR027417">
    <property type="entry name" value="P-loop_NTPase"/>
</dbReference>
<dbReference type="InterPro" id="IPR001650">
    <property type="entry name" value="Helicase_C-like"/>
</dbReference>
<evidence type="ECO:0000256" key="4">
    <source>
        <dbReference type="ARBA" id="ARBA00022723"/>
    </source>
</evidence>
<evidence type="ECO:0000256" key="13">
    <source>
        <dbReference type="ARBA" id="ARBA00023204"/>
    </source>
</evidence>
<evidence type="ECO:0000256" key="2">
    <source>
        <dbReference type="ARBA" id="ARBA00001947"/>
    </source>
</evidence>
<dbReference type="SMART" id="SM00341">
    <property type="entry name" value="HRDC"/>
    <property type="match status" value="1"/>
</dbReference>
<dbReference type="SUPFAM" id="SSF47819">
    <property type="entry name" value="HRDC-like"/>
    <property type="match status" value="1"/>
</dbReference>
<proteinExistence type="inferred from homology"/>
<dbReference type="SMART" id="SM00487">
    <property type="entry name" value="DEXDc"/>
    <property type="match status" value="1"/>
</dbReference>
<evidence type="ECO:0000259" key="19">
    <source>
        <dbReference type="PROSITE" id="PS51194"/>
    </source>
</evidence>
<dbReference type="AlphaFoldDB" id="A0A5C6B9D5"/>
<evidence type="ECO:0000256" key="11">
    <source>
        <dbReference type="ARBA" id="ARBA00023125"/>
    </source>
</evidence>
<dbReference type="InterPro" id="IPR006293">
    <property type="entry name" value="DNA_helicase_ATP-dep_RecQ_bac"/>
</dbReference>
<name>A0A5C6B9D5_9BACT</name>
<dbReference type="FunFam" id="3.40.50.300:FF:000156">
    <property type="entry name" value="ATP-dependent DNA helicase recQ"/>
    <property type="match status" value="1"/>
</dbReference>
<keyword evidence="10" id="KW-0067">ATP-binding</keyword>
<dbReference type="GO" id="GO:0006260">
    <property type="term" value="P:DNA replication"/>
    <property type="evidence" value="ECO:0007669"/>
    <property type="project" value="InterPro"/>
</dbReference>